<evidence type="ECO:0000313" key="1">
    <source>
        <dbReference type="EMBL" id="AWW14365.1"/>
    </source>
</evidence>
<dbReference type="GeneID" id="65101483"/>
<dbReference type="EMBL" id="MH261376">
    <property type="protein sequence ID" value="AWW14365.1"/>
    <property type="molecule type" value="Genomic_DNA"/>
</dbReference>
<sequence>MPVSICMGLYSRRYHIDVRRYRVAYVTRSMHTFLEDKKVRFQFKANIQWKISNRRLFYIHSLQCTICSQYTTKLSTFLLDKKIKDKVYHN</sequence>
<dbReference type="RefSeq" id="YP_010086272.1">
    <property type="nucleotide sequence ID" value="NC_055453.1"/>
</dbReference>
<dbReference type="Proteomes" id="UP000501125">
    <property type="component" value="Chromosome"/>
</dbReference>
<proteinExistence type="predicted"/>
<dbReference type="KEGG" id="vg:65101483"/>
<accession>A0A2Z4HHW5</accession>
<protein>
    <submittedName>
        <fullName evidence="1">Uncharacterized protein</fullName>
    </submittedName>
</protein>
<name>A0A2Z4HHW5_9ABAC</name>
<keyword evidence="2" id="KW-1185">Reference proteome</keyword>
<reference evidence="1 2" key="1">
    <citation type="journal article" date="2018" name="Sci. Rep.">
        <title>Comprehensive analysis of single molecule sequencing-derived complete genome and whole transcriptome of Hyposidra talaca nuclear polyhedrosis virus.</title>
        <authorList>
            <person name="Nguyen T.T."/>
            <person name="Suryamohan K."/>
            <person name="Kuriakose B."/>
            <person name="Janakiraman V."/>
            <person name="Reichelt M."/>
            <person name="Chaudhuri S."/>
            <person name="Guillory J."/>
            <person name="Divakaran N."/>
            <person name="Rabins P.E."/>
            <person name="Goel R."/>
            <person name="Deka B."/>
            <person name="Sarkar S."/>
            <person name="Ekka P."/>
            <person name="Tsai Y.C."/>
            <person name="Vargas D."/>
            <person name="Santhosh S."/>
            <person name="Mohan S."/>
            <person name="Chin C.S."/>
            <person name="Korlach J."/>
            <person name="Thomas G."/>
            <person name="Babu A."/>
            <person name="Seshagiri S."/>
        </authorList>
    </citation>
    <scope>NUCLEOTIDE SEQUENCE [LARGE SCALE GENOMIC DNA]</scope>
    <source>
        <strain evidence="1 2">HytaNPVIndia001</strain>
    </source>
</reference>
<organism evidence="1 2">
    <name type="scientific">Hyposidra talaca nucleopolyhedrovirus</name>
    <dbReference type="NCBI Taxonomy" id="1070315"/>
    <lineage>
        <taxon>Viruses</taxon>
        <taxon>Viruses incertae sedis</taxon>
        <taxon>Naldaviricetes</taxon>
        <taxon>Lefavirales</taxon>
        <taxon>Baculoviridae</taxon>
        <taxon>Alphabaculovirus</taxon>
        <taxon>Alphabaculovirus hytalacae</taxon>
    </lineage>
</organism>
<gene>
    <name evidence="1" type="primary">orf5</name>
    <name evidence="1" type="ORF">HytaNPV_gp005</name>
</gene>
<evidence type="ECO:0000313" key="2">
    <source>
        <dbReference type="Proteomes" id="UP000501125"/>
    </source>
</evidence>